<reference evidence="1 2" key="1">
    <citation type="submission" date="2016-09" db="EMBL/GenBank/DDBJ databases">
        <title>Genome sequence of Eubacterium angustum.</title>
        <authorList>
            <person name="Poehlein A."/>
            <person name="Daniel R."/>
        </authorList>
    </citation>
    <scope>NUCLEOTIDE SEQUENCE [LARGE SCALE GENOMIC DNA]</scope>
    <source>
        <strain evidence="1 2">DSM 1989</strain>
    </source>
</reference>
<evidence type="ECO:0000313" key="2">
    <source>
        <dbReference type="Proteomes" id="UP000180254"/>
    </source>
</evidence>
<protein>
    <submittedName>
        <fullName evidence="1">Uncharacterized protein</fullName>
    </submittedName>
</protein>
<gene>
    <name evidence="1" type="ORF">EUAN_19090</name>
</gene>
<evidence type="ECO:0000313" key="1">
    <source>
        <dbReference type="EMBL" id="OHW61730.1"/>
    </source>
</evidence>
<keyword evidence="2" id="KW-1185">Reference proteome</keyword>
<proteinExistence type="predicted"/>
<dbReference type="AlphaFoldDB" id="A0A1S1V5Q5"/>
<accession>A0A1S1V5Q5</accession>
<dbReference type="Proteomes" id="UP000180254">
    <property type="component" value="Unassembled WGS sequence"/>
</dbReference>
<sequence length="90" mass="10677">MVASKEDKVEFLAKLEQKMKETIELNKIDELEDFDAGLYITNIFNKLYTDSFQNLDEESDKILRATLWKDAYSKDNLRKYEDFILSLSKK</sequence>
<dbReference type="EMBL" id="MKIE01000008">
    <property type="protein sequence ID" value="OHW61730.1"/>
    <property type="molecule type" value="Genomic_DNA"/>
</dbReference>
<dbReference type="RefSeq" id="WP_071063998.1">
    <property type="nucleotide sequence ID" value="NZ_MKIE01000008.1"/>
</dbReference>
<dbReference type="OrthoDB" id="9927314at2"/>
<comment type="caution">
    <text evidence="1">The sequence shown here is derived from an EMBL/GenBank/DDBJ whole genome shotgun (WGS) entry which is preliminary data.</text>
</comment>
<organism evidence="1 2">
    <name type="scientific">Andreesenia angusta</name>
    <dbReference type="NCBI Taxonomy" id="39480"/>
    <lineage>
        <taxon>Bacteria</taxon>
        <taxon>Bacillati</taxon>
        <taxon>Bacillota</taxon>
        <taxon>Tissierellia</taxon>
        <taxon>Tissierellales</taxon>
        <taxon>Gottschalkiaceae</taxon>
        <taxon>Andreesenia</taxon>
    </lineage>
</organism>
<name>A0A1S1V5Q5_9FIRM</name>